<comment type="caution">
    <text evidence="1">The sequence shown here is derived from an EMBL/GenBank/DDBJ whole genome shotgun (WGS) entry which is preliminary data.</text>
</comment>
<dbReference type="EMBL" id="CM042012">
    <property type="protein sequence ID" value="KAI3749289.1"/>
    <property type="molecule type" value="Genomic_DNA"/>
</dbReference>
<accession>A0ACB9DRG1</accession>
<sequence length="93" mass="10353">MKKLLTEKGRKRAMDALIKAGAIAVVLYEVSNTLTKAAGTQIKTQTCRQTLMYLLTLIFEWENMTDASHKYEIIGFGDAEAASADSRNEILQL</sequence>
<gene>
    <name evidence="1" type="ORF">L2E82_19896</name>
</gene>
<proteinExistence type="predicted"/>
<evidence type="ECO:0000313" key="2">
    <source>
        <dbReference type="Proteomes" id="UP001055811"/>
    </source>
</evidence>
<dbReference type="Proteomes" id="UP001055811">
    <property type="component" value="Linkage Group LG04"/>
</dbReference>
<keyword evidence="2" id="KW-1185">Reference proteome</keyword>
<reference evidence="1 2" key="2">
    <citation type="journal article" date="2022" name="Mol. Ecol. Resour.">
        <title>The genomes of chicory, endive, great burdock and yacon provide insights into Asteraceae paleo-polyploidization history and plant inulin production.</title>
        <authorList>
            <person name="Fan W."/>
            <person name="Wang S."/>
            <person name="Wang H."/>
            <person name="Wang A."/>
            <person name="Jiang F."/>
            <person name="Liu H."/>
            <person name="Zhao H."/>
            <person name="Xu D."/>
            <person name="Zhang Y."/>
        </authorList>
    </citation>
    <scope>NUCLEOTIDE SEQUENCE [LARGE SCALE GENOMIC DNA]</scope>
    <source>
        <strain evidence="2">cv. Punajuju</strain>
        <tissue evidence="1">Leaves</tissue>
    </source>
</reference>
<protein>
    <submittedName>
        <fullName evidence="1">Uncharacterized protein</fullName>
    </submittedName>
</protein>
<reference evidence="2" key="1">
    <citation type="journal article" date="2022" name="Mol. Ecol. Resour.">
        <title>The genomes of chicory, endive, great burdock and yacon provide insights into Asteraceae palaeo-polyploidization history and plant inulin production.</title>
        <authorList>
            <person name="Fan W."/>
            <person name="Wang S."/>
            <person name="Wang H."/>
            <person name="Wang A."/>
            <person name="Jiang F."/>
            <person name="Liu H."/>
            <person name="Zhao H."/>
            <person name="Xu D."/>
            <person name="Zhang Y."/>
        </authorList>
    </citation>
    <scope>NUCLEOTIDE SEQUENCE [LARGE SCALE GENOMIC DNA]</scope>
    <source>
        <strain evidence="2">cv. Punajuju</strain>
    </source>
</reference>
<name>A0ACB9DRG1_CICIN</name>
<organism evidence="1 2">
    <name type="scientific">Cichorium intybus</name>
    <name type="common">Chicory</name>
    <dbReference type="NCBI Taxonomy" id="13427"/>
    <lineage>
        <taxon>Eukaryota</taxon>
        <taxon>Viridiplantae</taxon>
        <taxon>Streptophyta</taxon>
        <taxon>Embryophyta</taxon>
        <taxon>Tracheophyta</taxon>
        <taxon>Spermatophyta</taxon>
        <taxon>Magnoliopsida</taxon>
        <taxon>eudicotyledons</taxon>
        <taxon>Gunneridae</taxon>
        <taxon>Pentapetalae</taxon>
        <taxon>asterids</taxon>
        <taxon>campanulids</taxon>
        <taxon>Asterales</taxon>
        <taxon>Asteraceae</taxon>
        <taxon>Cichorioideae</taxon>
        <taxon>Cichorieae</taxon>
        <taxon>Cichoriinae</taxon>
        <taxon>Cichorium</taxon>
    </lineage>
</organism>
<evidence type="ECO:0000313" key="1">
    <source>
        <dbReference type="EMBL" id="KAI3749289.1"/>
    </source>
</evidence>